<keyword evidence="1" id="KW-0472">Membrane</keyword>
<sequence length="72" mass="8759">MKQQTTEHQPHSYIVITAEYTQYTFSAFLFIIIPIILGCHLINDKFEYLSEMFYFLRHFDELDNLDDEYIDE</sequence>
<reference evidence="2" key="1">
    <citation type="submission" date="2023-11" db="EMBL/GenBank/DDBJ databases">
        <title>Genome sequence of Cyanobacterium aponinum BCRC AL20115.</title>
        <authorList>
            <person name="Chang H.-Y."/>
            <person name="Lin K.-M."/>
            <person name="Hsueh H.-T."/>
            <person name="Chu H.-A."/>
            <person name="Kuo C.-H."/>
        </authorList>
    </citation>
    <scope>NUCLEOTIDE SEQUENCE</scope>
    <source>
        <strain evidence="2">AL20115</strain>
    </source>
</reference>
<gene>
    <name evidence="2" type="ORF">SAY89_11950</name>
</gene>
<evidence type="ECO:0000256" key="1">
    <source>
        <dbReference type="SAM" id="Phobius"/>
    </source>
</evidence>
<proteinExistence type="predicted"/>
<keyword evidence="1" id="KW-0812">Transmembrane</keyword>
<dbReference type="AlphaFoldDB" id="A0AAF1C0F0"/>
<dbReference type="RefSeq" id="WP_320001054.1">
    <property type="nucleotide sequence ID" value="NZ_CP138348.1"/>
</dbReference>
<feature type="transmembrane region" description="Helical" evidence="1">
    <location>
        <begin position="20"/>
        <end position="42"/>
    </location>
</feature>
<organism evidence="2">
    <name type="scientific">Cyanobacterium aponinum AL20115</name>
    <dbReference type="NCBI Taxonomy" id="3090662"/>
    <lineage>
        <taxon>Bacteria</taxon>
        <taxon>Bacillati</taxon>
        <taxon>Cyanobacteriota</taxon>
        <taxon>Cyanophyceae</taxon>
        <taxon>Oscillatoriophycideae</taxon>
        <taxon>Chroococcales</taxon>
        <taxon>Geminocystaceae</taxon>
        <taxon>Cyanobacterium</taxon>
    </lineage>
</organism>
<accession>A0AAF1C0F0</accession>
<evidence type="ECO:0000313" key="2">
    <source>
        <dbReference type="EMBL" id="WPF87517.1"/>
    </source>
</evidence>
<dbReference type="EMBL" id="CP138348">
    <property type="protein sequence ID" value="WPF87517.1"/>
    <property type="molecule type" value="Genomic_DNA"/>
</dbReference>
<protein>
    <submittedName>
        <fullName evidence="2">Uncharacterized protein</fullName>
    </submittedName>
</protein>
<name>A0AAF1C0F0_9CHRO</name>
<keyword evidence="1" id="KW-1133">Transmembrane helix</keyword>